<name>A0A165HWP1_9APHY</name>
<dbReference type="RefSeq" id="XP_040769935.1">
    <property type="nucleotide sequence ID" value="XM_040906789.1"/>
</dbReference>
<dbReference type="Proteomes" id="UP000076871">
    <property type="component" value="Unassembled WGS sequence"/>
</dbReference>
<dbReference type="STRING" id="1314785.A0A165HWP1"/>
<dbReference type="SUPFAM" id="SSF50104">
    <property type="entry name" value="Translation proteins SH3-like domain"/>
    <property type="match status" value="1"/>
</dbReference>
<proteinExistence type="predicted"/>
<dbReference type="AlphaFoldDB" id="A0A165HWP1"/>
<dbReference type="Gene3D" id="2.30.30.30">
    <property type="match status" value="1"/>
</dbReference>
<gene>
    <name evidence="1" type="ORF">LAESUDRAFT_710693</name>
</gene>
<reference evidence="1 2" key="1">
    <citation type="journal article" date="2016" name="Mol. Biol. Evol.">
        <title>Comparative Genomics of Early-Diverging Mushroom-Forming Fungi Provides Insights into the Origins of Lignocellulose Decay Capabilities.</title>
        <authorList>
            <person name="Nagy L.G."/>
            <person name="Riley R."/>
            <person name="Tritt A."/>
            <person name="Adam C."/>
            <person name="Daum C."/>
            <person name="Floudas D."/>
            <person name="Sun H."/>
            <person name="Yadav J.S."/>
            <person name="Pangilinan J."/>
            <person name="Larsson K.H."/>
            <person name="Matsuura K."/>
            <person name="Barry K."/>
            <person name="Labutti K."/>
            <person name="Kuo R."/>
            <person name="Ohm R.A."/>
            <person name="Bhattacharya S.S."/>
            <person name="Shirouzu T."/>
            <person name="Yoshinaga Y."/>
            <person name="Martin F.M."/>
            <person name="Grigoriev I.V."/>
            <person name="Hibbett D.S."/>
        </authorList>
    </citation>
    <scope>NUCLEOTIDE SEQUENCE [LARGE SCALE GENOMIC DNA]</scope>
    <source>
        <strain evidence="1 2">93-53</strain>
    </source>
</reference>
<sequence length="327" mass="37545">MRACSLASHLLLSVQPVHVPLEQRIPLYIFAADTVVEPCFARIEYGLYKWDLAYVEDIDDAIIWAVPRISYSRKRPSRPAAQLFDHVKAVEVFGAESVKKRKPVAGTQEFSFHNNRDLVVYALPLDLADSAQPSHSQNRELSGTEGVIRSVREDCAEVAFGQDNIQAATVLLRSLKRFFHSGDSVRVVRGNYRRVKGFVLTNETDKDELRLLDHKKNHEIVVRPRDVIKHELELQFFTAPEERVASHSSSHEHELHEHESSTSSRSLSEIHRKYIMEHVTIIHGEYKGWKRYLTNIWNDHYQVVLDAPHGVVLWCPIEEVGLTRCVI</sequence>
<dbReference type="OrthoDB" id="28901at2759"/>
<organism evidence="1 2">
    <name type="scientific">Laetiporus sulphureus 93-53</name>
    <dbReference type="NCBI Taxonomy" id="1314785"/>
    <lineage>
        <taxon>Eukaryota</taxon>
        <taxon>Fungi</taxon>
        <taxon>Dikarya</taxon>
        <taxon>Basidiomycota</taxon>
        <taxon>Agaricomycotina</taxon>
        <taxon>Agaricomycetes</taxon>
        <taxon>Polyporales</taxon>
        <taxon>Laetiporus</taxon>
    </lineage>
</organism>
<keyword evidence="2" id="KW-1185">Reference proteome</keyword>
<protein>
    <submittedName>
        <fullName evidence="1">Uncharacterized protein</fullName>
    </submittedName>
</protein>
<dbReference type="InterPro" id="IPR014722">
    <property type="entry name" value="Rib_uL2_dom2"/>
</dbReference>
<dbReference type="InterPro" id="IPR008991">
    <property type="entry name" value="Translation_prot_SH3-like_sf"/>
</dbReference>
<evidence type="ECO:0000313" key="2">
    <source>
        <dbReference type="Proteomes" id="UP000076871"/>
    </source>
</evidence>
<accession>A0A165HWP1</accession>
<evidence type="ECO:0000313" key="1">
    <source>
        <dbReference type="EMBL" id="KZT12287.1"/>
    </source>
</evidence>
<dbReference type="GeneID" id="63823818"/>
<dbReference type="EMBL" id="KV427606">
    <property type="protein sequence ID" value="KZT12287.1"/>
    <property type="molecule type" value="Genomic_DNA"/>
</dbReference>
<dbReference type="InParanoid" id="A0A165HWP1"/>